<sequence>MYYEWSTKDIKVLAYKLAKANDVTMPETWVRNKEAGKDCLEGFLKRRPNIKIHQPEGSFERSMTPANTESIYRKGGIVPYDSNIFIEDAFLCCSVTDRLELKPEGLNLPSQIIPENIDMSQTPESKDGGEPSSCQNMNVEMTTEKRETKAAPRKQNRKPRTKGKSRIVTDTPEKLSIEQAQMENQRRKGLKKSKTVKQNFLNAVKGEG</sequence>
<name>A0A8K0D0T2_IGNLU</name>
<dbReference type="Proteomes" id="UP000801492">
    <property type="component" value="Unassembled WGS sequence"/>
</dbReference>
<evidence type="ECO:0000256" key="1">
    <source>
        <dbReference type="SAM" id="MobiDB-lite"/>
    </source>
</evidence>
<feature type="compositionally biased region" description="Polar residues" evidence="1">
    <location>
        <begin position="132"/>
        <end position="141"/>
    </location>
</feature>
<feature type="region of interest" description="Disordered" evidence="1">
    <location>
        <begin position="114"/>
        <end position="208"/>
    </location>
</feature>
<evidence type="ECO:0000313" key="2">
    <source>
        <dbReference type="EMBL" id="KAF2897159.1"/>
    </source>
</evidence>
<protein>
    <submittedName>
        <fullName evidence="2">Uncharacterized protein</fullName>
    </submittedName>
</protein>
<evidence type="ECO:0000313" key="3">
    <source>
        <dbReference type="Proteomes" id="UP000801492"/>
    </source>
</evidence>
<accession>A0A8K0D0T2</accession>
<gene>
    <name evidence="2" type="ORF">ILUMI_09016</name>
</gene>
<feature type="compositionally biased region" description="Basic residues" evidence="1">
    <location>
        <begin position="151"/>
        <end position="165"/>
    </location>
</feature>
<reference evidence="2" key="1">
    <citation type="submission" date="2019-08" db="EMBL/GenBank/DDBJ databases">
        <title>The genome of the North American firefly Photinus pyralis.</title>
        <authorList>
            <consortium name="Photinus pyralis genome working group"/>
            <person name="Fallon T.R."/>
            <person name="Sander Lower S.E."/>
            <person name="Weng J.-K."/>
        </authorList>
    </citation>
    <scope>NUCLEOTIDE SEQUENCE</scope>
    <source>
        <strain evidence="2">TRF0915ILg1</strain>
        <tissue evidence="2">Whole body</tissue>
    </source>
</reference>
<keyword evidence="3" id="KW-1185">Reference proteome</keyword>
<organism evidence="2 3">
    <name type="scientific">Ignelater luminosus</name>
    <name type="common">Cucubano</name>
    <name type="synonym">Pyrophorus luminosus</name>
    <dbReference type="NCBI Taxonomy" id="2038154"/>
    <lineage>
        <taxon>Eukaryota</taxon>
        <taxon>Metazoa</taxon>
        <taxon>Ecdysozoa</taxon>
        <taxon>Arthropoda</taxon>
        <taxon>Hexapoda</taxon>
        <taxon>Insecta</taxon>
        <taxon>Pterygota</taxon>
        <taxon>Neoptera</taxon>
        <taxon>Endopterygota</taxon>
        <taxon>Coleoptera</taxon>
        <taxon>Polyphaga</taxon>
        <taxon>Elateriformia</taxon>
        <taxon>Elateroidea</taxon>
        <taxon>Elateridae</taxon>
        <taxon>Agrypninae</taxon>
        <taxon>Pyrophorini</taxon>
        <taxon>Ignelater</taxon>
    </lineage>
</organism>
<dbReference type="EMBL" id="VTPC01004442">
    <property type="protein sequence ID" value="KAF2897159.1"/>
    <property type="molecule type" value="Genomic_DNA"/>
</dbReference>
<dbReference type="AlphaFoldDB" id="A0A8K0D0T2"/>
<proteinExistence type="predicted"/>
<comment type="caution">
    <text evidence="2">The sequence shown here is derived from an EMBL/GenBank/DDBJ whole genome shotgun (WGS) entry which is preliminary data.</text>
</comment>